<keyword evidence="33" id="KW-1185">Reference proteome</keyword>
<comment type="similarity">
    <text evidence="4 27">Belongs to the peptidase S8 family.</text>
</comment>
<keyword evidence="10 27" id="KW-0378">Hydrolase</keyword>
<dbReference type="GO" id="GO:0006508">
    <property type="term" value="P:proteolysis"/>
    <property type="evidence" value="ECO:0007669"/>
    <property type="project" value="UniProtKB-KW"/>
</dbReference>
<dbReference type="SUPFAM" id="SSF52743">
    <property type="entry name" value="Subtilisin-like"/>
    <property type="match status" value="1"/>
</dbReference>
<keyword evidence="5" id="KW-0153">Cholesterol metabolism</keyword>
<dbReference type="EMBL" id="JAWDGP010006989">
    <property type="protein sequence ID" value="KAK3731781.1"/>
    <property type="molecule type" value="Genomic_DNA"/>
</dbReference>
<dbReference type="Pfam" id="PF00082">
    <property type="entry name" value="Peptidase_S8"/>
    <property type="match status" value="1"/>
</dbReference>
<dbReference type="InterPro" id="IPR055143">
    <property type="entry name" value="MBTP1_N"/>
</dbReference>
<keyword evidence="15" id="KW-1133">Transmembrane helix</keyword>
<feature type="active site" description="Charge relay system" evidence="27">
    <location>
        <position position="639"/>
    </location>
</feature>
<dbReference type="GO" id="GO:0008203">
    <property type="term" value="P:cholesterol metabolic process"/>
    <property type="evidence" value="ECO:0007669"/>
    <property type="project" value="UniProtKB-KW"/>
</dbReference>
<evidence type="ECO:0000256" key="17">
    <source>
        <dbReference type="ARBA" id="ARBA00023098"/>
    </source>
</evidence>
<dbReference type="GO" id="GO:0005789">
    <property type="term" value="C:endoplasmic reticulum membrane"/>
    <property type="evidence" value="ECO:0007669"/>
    <property type="project" value="UniProtKB-SubCell"/>
</dbReference>
<evidence type="ECO:0000256" key="21">
    <source>
        <dbReference type="ARBA" id="ARBA00023180"/>
    </source>
</evidence>
<dbReference type="GO" id="GO:0000139">
    <property type="term" value="C:Golgi membrane"/>
    <property type="evidence" value="ECO:0007669"/>
    <property type="project" value="UniProtKB-SubCell"/>
</dbReference>
<dbReference type="InterPro" id="IPR036852">
    <property type="entry name" value="Peptidase_S8/S53_dom_sf"/>
</dbReference>
<evidence type="ECO:0000256" key="8">
    <source>
        <dbReference type="ARBA" id="ARBA00022692"/>
    </source>
</evidence>
<evidence type="ECO:0000256" key="1">
    <source>
        <dbReference type="ARBA" id="ARBA00001913"/>
    </source>
</evidence>
<keyword evidence="17" id="KW-0443">Lipid metabolism</keyword>
<keyword evidence="12" id="KW-0256">Endoplasmic reticulum</keyword>
<feature type="domain" description="Membrane-bound transcription factor site-1 protease-like N-terminal" evidence="30">
    <location>
        <begin position="266"/>
        <end position="346"/>
    </location>
</feature>
<keyword evidence="19" id="KW-0865">Zymogen</keyword>
<dbReference type="InterPro" id="IPR023828">
    <property type="entry name" value="Peptidase_S8_Ser-AS"/>
</dbReference>
<reference evidence="32" key="1">
    <citation type="journal article" date="2023" name="G3 (Bethesda)">
        <title>A reference genome for the long-term kleptoplast-retaining sea slug Elysia crispata morphotype clarki.</title>
        <authorList>
            <person name="Eastman K.E."/>
            <person name="Pendleton A.L."/>
            <person name="Shaikh M.A."/>
            <person name="Suttiyut T."/>
            <person name="Ogas R."/>
            <person name="Tomko P."/>
            <person name="Gavelis G."/>
            <person name="Widhalm J.R."/>
            <person name="Wisecaver J.H."/>
        </authorList>
    </citation>
    <scope>NUCLEOTIDE SEQUENCE</scope>
    <source>
        <strain evidence="32">ECLA1</strain>
    </source>
</reference>
<feature type="active site" description="Charge relay system" evidence="27">
    <location>
        <position position="441"/>
    </location>
</feature>
<evidence type="ECO:0000256" key="6">
    <source>
        <dbReference type="ARBA" id="ARBA00022553"/>
    </source>
</evidence>
<dbReference type="InterPro" id="IPR000209">
    <property type="entry name" value="Peptidase_S8/S53_dom"/>
</dbReference>
<keyword evidence="21" id="KW-0325">Glycoprotein</keyword>
<keyword evidence="18" id="KW-0472">Membrane</keyword>
<evidence type="ECO:0000256" key="12">
    <source>
        <dbReference type="ARBA" id="ARBA00022824"/>
    </source>
</evidence>
<feature type="region of interest" description="Disordered" evidence="28">
    <location>
        <begin position="194"/>
        <end position="256"/>
    </location>
</feature>
<evidence type="ECO:0000256" key="27">
    <source>
        <dbReference type="PROSITE-ProRule" id="PRU01240"/>
    </source>
</evidence>
<comment type="subcellular location">
    <subcellularLocation>
        <location evidence="2">Endoplasmic reticulum membrane</location>
        <topology evidence="2">Single-pass type I membrane protein</topology>
    </subcellularLocation>
    <subcellularLocation>
        <location evidence="3">Golgi apparatus membrane</location>
        <topology evidence="3">Single-pass membrane protein</topology>
    </subcellularLocation>
</comment>
<dbReference type="InterPro" id="IPR050131">
    <property type="entry name" value="Peptidase_S8_subtilisin-like"/>
</dbReference>
<dbReference type="InterPro" id="IPR022398">
    <property type="entry name" value="Peptidase_S8_His-AS"/>
</dbReference>
<dbReference type="InterPro" id="IPR057060">
    <property type="entry name" value="MBTPS1_3rd"/>
</dbReference>
<feature type="domain" description="MBTPS1 third" evidence="31">
    <location>
        <begin position="711"/>
        <end position="758"/>
    </location>
</feature>
<evidence type="ECO:0000256" key="4">
    <source>
        <dbReference type="ARBA" id="ARBA00011073"/>
    </source>
</evidence>
<keyword evidence="7 27" id="KW-0645">Protease</keyword>
<feature type="domain" description="Peptidase S8/S53" evidence="29">
    <location>
        <begin position="432"/>
        <end position="690"/>
    </location>
</feature>
<evidence type="ECO:0000256" key="15">
    <source>
        <dbReference type="ARBA" id="ARBA00022989"/>
    </source>
</evidence>
<dbReference type="GO" id="GO:0004252">
    <property type="term" value="F:serine-type endopeptidase activity"/>
    <property type="evidence" value="ECO:0007669"/>
    <property type="project" value="UniProtKB-UniRule"/>
</dbReference>
<evidence type="ECO:0000313" key="32">
    <source>
        <dbReference type="EMBL" id="KAK3731781.1"/>
    </source>
</evidence>
<keyword evidence="16" id="KW-0333">Golgi apparatus</keyword>
<evidence type="ECO:0000256" key="3">
    <source>
        <dbReference type="ARBA" id="ARBA00004194"/>
    </source>
</evidence>
<evidence type="ECO:0000256" key="26">
    <source>
        <dbReference type="ARBA" id="ARBA00081324"/>
    </source>
</evidence>
<feature type="active site" description="Charge relay system" evidence="27">
    <location>
        <position position="474"/>
    </location>
</feature>
<organism evidence="32 33">
    <name type="scientific">Elysia crispata</name>
    <name type="common">lettuce slug</name>
    <dbReference type="NCBI Taxonomy" id="231223"/>
    <lineage>
        <taxon>Eukaryota</taxon>
        <taxon>Metazoa</taxon>
        <taxon>Spiralia</taxon>
        <taxon>Lophotrochozoa</taxon>
        <taxon>Mollusca</taxon>
        <taxon>Gastropoda</taxon>
        <taxon>Heterobranchia</taxon>
        <taxon>Euthyneura</taxon>
        <taxon>Panpulmonata</taxon>
        <taxon>Sacoglossa</taxon>
        <taxon>Placobranchoidea</taxon>
        <taxon>Plakobranchidae</taxon>
        <taxon>Elysia</taxon>
    </lineage>
</organism>
<comment type="caution">
    <text evidence="32">The sequence shown here is derived from an EMBL/GenBank/DDBJ whole genome shotgun (WGS) entry which is preliminary data.</text>
</comment>
<comment type="cofactor">
    <cofactor evidence="1">
        <name>Ca(2+)</name>
        <dbReference type="ChEBI" id="CHEBI:29108"/>
    </cofactor>
</comment>
<dbReference type="EC" id="3.4.21.112" evidence="24"/>
<keyword evidence="14" id="KW-0106">Calcium</keyword>
<dbReference type="Gene3D" id="3.40.50.200">
    <property type="entry name" value="Peptidase S8/S53 domain"/>
    <property type="match status" value="1"/>
</dbReference>
<comment type="catalytic activity">
    <reaction evidence="23">
        <text>Processes precursors containing basic and hydrophobic/aliphatic residues at P4 and P2, respectively, with a relatively relaxed acceptance of amino acids at P1 and P3.</text>
        <dbReference type="EC" id="3.4.21.112"/>
    </reaction>
</comment>
<dbReference type="FunFam" id="3.40.50.200:FF:000008">
    <property type="entry name" value="Membrane-bound transcription factor site-1 protease preproprotein"/>
    <property type="match status" value="1"/>
</dbReference>
<keyword evidence="6" id="KW-0597">Phosphoprotein</keyword>
<evidence type="ECO:0000256" key="2">
    <source>
        <dbReference type="ARBA" id="ARBA00004115"/>
    </source>
</evidence>
<dbReference type="InterPro" id="IPR015500">
    <property type="entry name" value="Peptidase_S8_subtilisin-rel"/>
</dbReference>
<evidence type="ECO:0000256" key="22">
    <source>
        <dbReference type="ARBA" id="ARBA00023221"/>
    </source>
</evidence>
<dbReference type="CDD" id="cd07479">
    <property type="entry name" value="Peptidases_S8_SKI-1_like"/>
    <property type="match status" value="1"/>
</dbReference>
<dbReference type="Proteomes" id="UP001283361">
    <property type="component" value="Unassembled WGS sequence"/>
</dbReference>
<dbReference type="PANTHER" id="PTHR43806:SF7">
    <property type="entry name" value="MEMBRANE-BOUND TRANSCRIPTION FACTOR SITE-1 PROTEASE"/>
    <property type="match status" value="1"/>
</dbReference>
<evidence type="ECO:0000256" key="14">
    <source>
        <dbReference type="ARBA" id="ARBA00022837"/>
    </source>
</evidence>
<evidence type="ECO:0000256" key="18">
    <source>
        <dbReference type="ARBA" id="ARBA00023136"/>
    </source>
</evidence>
<evidence type="ECO:0000256" key="24">
    <source>
        <dbReference type="ARBA" id="ARBA00066596"/>
    </source>
</evidence>
<keyword evidence="8" id="KW-0812">Transmembrane</keyword>
<keyword evidence="9" id="KW-0732">Signal</keyword>
<keyword evidence="11" id="KW-0068">Autocatalytic cleavage</keyword>
<dbReference type="PANTHER" id="PTHR43806">
    <property type="entry name" value="PEPTIDASE S8"/>
    <property type="match status" value="1"/>
</dbReference>
<dbReference type="PROSITE" id="PS51892">
    <property type="entry name" value="SUBTILASE"/>
    <property type="match status" value="1"/>
</dbReference>
<keyword evidence="13 27" id="KW-0720">Serine protease</keyword>
<feature type="compositionally biased region" description="Polar residues" evidence="28">
    <location>
        <begin position="194"/>
        <end position="216"/>
    </location>
</feature>
<evidence type="ECO:0000256" key="13">
    <source>
        <dbReference type="ARBA" id="ARBA00022825"/>
    </source>
</evidence>
<evidence type="ECO:0000313" key="33">
    <source>
        <dbReference type="Proteomes" id="UP001283361"/>
    </source>
</evidence>
<sequence length="763" mass="85180">MKSRNELVKSRSCQVRYKLRNTRLQYADVRESFLMESVLHLTPAMLLSMLTTTWHLWLIIGPHFPTTLGIENANTQLLRIHSQSWPSYLPQSKGMRITNSNIINTYHSKDDSIFFKPKTKKTSRSNESKHFMSSNIRDSKGNDYLNEQINHESVHTNQDILFKGEGLLVEKASSHSKKRNKNYIQDFAGYKNSASTSMQQNRGNRSSFQASSINNKTKSDHSHASLNETLKKKPSVSRENTGSSQPKMCNTTGNSDRLDMEFTSTVVDNEYIITFDGYYKAQSRKRFITAALQEAGITSWKILPRINPANSYPSDFDVLEFHGQSDKPIVDALTNHPLVKRVTPHRKVTRALKYEPEDEDDIPSETGSRDDILTYEGNASYNSRNGGRKSLSMPAMWFSPSKYKSRKLLRAVPKQIVSALQAEMLWGLGYTGAGVKVAIFDTGLATDHPHFKRGRIKDRTNWTSEKTLDDGLGHGTFVAGVIASSKECLGFAPDADIYVFRVFTNNQVSYTSWFLDAFNYAILKKIDVLNLSIGGPDFMDHPFVDKVWELTANKVIMVSAIGNDGPLYGTLNNPADQLDVIGVGGINFEHQIARFSSRGMTTWELPSGYGRVKPDIVTYGSAVRGSALKSSCRTLSGTSVASPVVAGAVTLLISAVLDKKHMINPASMKQALMSTAIRLTDVNMFEQGYGRLDLPMALRALRNYTPQASASPSYIDLLESPYMWPYCTQPIYYGGMPVIVNVTILNGMGVTGKIVDKVRCYAL</sequence>
<dbReference type="Pfam" id="PF23001">
    <property type="entry name" value="MBTP1_N"/>
    <property type="match status" value="1"/>
</dbReference>
<dbReference type="PROSITE" id="PS00137">
    <property type="entry name" value="SUBTILASE_HIS"/>
    <property type="match status" value="1"/>
</dbReference>
<evidence type="ECO:0000256" key="20">
    <source>
        <dbReference type="ARBA" id="ARBA00023166"/>
    </source>
</evidence>
<evidence type="ECO:0000256" key="25">
    <source>
        <dbReference type="ARBA" id="ARBA00067283"/>
    </source>
</evidence>
<evidence type="ECO:0000256" key="23">
    <source>
        <dbReference type="ARBA" id="ARBA00050826"/>
    </source>
</evidence>
<keyword evidence="20" id="KW-1207">Sterol metabolism</keyword>
<evidence type="ECO:0000256" key="19">
    <source>
        <dbReference type="ARBA" id="ARBA00023145"/>
    </source>
</evidence>
<evidence type="ECO:0000259" key="30">
    <source>
        <dbReference type="Pfam" id="PF23001"/>
    </source>
</evidence>
<evidence type="ECO:0000259" key="29">
    <source>
        <dbReference type="Pfam" id="PF00082"/>
    </source>
</evidence>
<evidence type="ECO:0000256" key="9">
    <source>
        <dbReference type="ARBA" id="ARBA00022729"/>
    </source>
</evidence>
<dbReference type="Pfam" id="PF23094">
    <property type="entry name" value="MBTPS1_3rd"/>
    <property type="match status" value="1"/>
</dbReference>
<keyword evidence="22" id="KW-0753">Steroid metabolism</keyword>
<proteinExistence type="inferred from homology"/>
<evidence type="ECO:0000259" key="31">
    <source>
        <dbReference type="Pfam" id="PF23094"/>
    </source>
</evidence>
<accession>A0AAE1CSK5</accession>
<dbReference type="PRINTS" id="PR00723">
    <property type="entry name" value="SUBTILISIN"/>
</dbReference>
<dbReference type="PROSITE" id="PS00138">
    <property type="entry name" value="SUBTILASE_SER"/>
    <property type="match status" value="1"/>
</dbReference>
<gene>
    <name evidence="32" type="ORF">RRG08_035446</name>
</gene>
<evidence type="ECO:0000256" key="28">
    <source>
        <dbReference type="SAM" id="MobiDB-lite"/>
    </source>
</evidence>
<name>A0AAE1CSK5_9GAST</name>
<protein>
    <recommendedName>
        <fullName evidence="25">Membrane-bound transcription factor site-1 protease</fullName>
        <ecNumber evidence="24">3.4.21.112</ecNumber>
    </recommendedName>
    <alternativeName>
        <fullName evidence="26">Endopeptidase S1P</fullName>
    </alternativeName>
</protein>
<evidence type="ECO:0000256" key="16">
    <source>
        <dbReference type="ARBA" id="ARBA00023034"/>
    </source>
</evidence>
<evidence type="ECO:0000256" key="7">
    <source>
        <dbReference type="ARBA" id="ARBA00022670"/>
    </source>
</evidence>
<evidence type="ECO:0000256" key="11">
    <source>
        <dbReference type="ARBA" id="ARBA00022813"/>
    </source>
</evidence>
<dbReference type="AlphaFoldDB" id="A0AAE1CSK5"/>
<evidence type="ECO:0000256" key="10">
    <source>
        <dbReference type="ARBA" id="ARBA00022801"/>
    </source>
</evidence>
<dbReference type="InterPro" id="IPR034185">
    <property type="entry name" value="Site-1_peptidase_cat_dom"/>
</dbReference>
<feature type="compositionally biased region" description="Polar residues" evidence="28">
    <location>
        <begin position="237"/>
        <end position="255"/>
    </location>
</feature>
<evidence type="ECO:0000256" key="5">
    <source>
        <dbReference type="ARBA" id="ARBA00022548"/>
    </source>
</evidence>